<name>A0A540VFW6_9CHLR</name>
<dbReference type="SUPFAM" id="SSF57716">
    <property type="entry name" value="Glucocorticoid receptor-like (DNA-binding domain)"/>
    <property type="match status" value="1"/>
</dbReference>
<dbReference type="RefSeq" id="WP_141610191.1">
    <property type="nucleotide sequence ID" value="NZ_VIGC02000012.1"/>
</dbReference>
<evidence type="ECO:0000313" key="7">
    <source>
        <dbReference type="EMBL" id="TQE95656.1"/>
    </source>
</evidence>
<keyword evidence="3" id="KW-0862">Zinc</keyword>
<evidence type="ECO:0000259" key="6">
    <source>
        <dbReference type="Pfam" id="PF01258"/>
    </source>
</evidence>
<evidence type="ECO:0000256" key="5">
    <source>
        <dbReference type="SAM" id="Coils"/>
    </source>
</evidence>
<organism evidence="7 8">
    <name type="scientific">Litorilinea aerophila</name>
    <dbReference type="NCBI Taxonomy" id="1204385"/>
    <lineage>
        <taxon>Bacteria</taxon>
        <taxon>Bacillati</taxon>
        <taxon>Chloroflexota</taxon>
        <taxon>Caldilineae</taxon>
        <taxon>Caldilineales</taxon>
        <taxon>Caldilineaceae</taxon>
        <taxon>Litorilinea</taxon>
    </lineage>
</organism>
<keyword evidence="1" id="KW-0479">Metal-binding</keyword>
<dbReference type="PROSITE" id="PS51128">
    <property type="entry name" value="ZF_DKSA_2"/>
    <property type="match status" value="1"/>
</dbReference>
<dbReference type="Proteomes" id="UP000317371">
    <property type="component" value="Unassembled WGS sequence"/>
</dbReference>
<accession>A0A540VFW6</accession>
<feature type="coiled-coil region" evidence="5">
    <location>
        <begin position="4"/>
        <end position="77"/>
    </location>
</feature>
<feature type="zinc finger region" description="dksA C4-type" evidence="4">
    <location>
        <begin position="82"/>
        <end position="106"/>
    </location>
</feature>
<dbReference type="OrthoDB" id="9811543at2"/>
<keyword evidence="5" id="KW-0175">Coiled coil</keyword>
<evidence type="ECO:0000256" key="1">
    <source>
        <dbReference type="ARBA" id="ARBA00022723"/>
    </source>
</evidence>
<dbReference type="InParanoid" id="A0A540VFW6"/>
<reference evidence="7 8" key="1">
    <citation type="submission" date="2019-06" db="EMBL/GenBank/DDBJ databases">
        <title>Genome sequence of Litorilinea aerophila BAA-2444.</title>
        <authorList>
            <person name="Maclea K.S."/>
            <person name="Maurais E.G."/>
            <person name="Iannazzi L.C."/>
        </authorList>
    </citation>
    <scope>NUCLEOTIDE SEQUENCE [LARGE SCALE GENOMIC DNA]</scope>
    <source>
        <strain evidence="7 8">ATCC BAA-2444</strain>
    </source>
</reference>
<keyword evidence="8" id="KW-1185">Reference proteome</keyword>
<comment type="caution">
    <text evidence="7">The sequence shown here is derived from an EMBL/GenBank/DDBJ whole genome shotgun (WGS) entry which is preliminary data.</text>
</comment>
<feature type="domain" description="Zinc finger DksA/TraR C4-type" evidence="6">
    <location>
        <begin position="77"/>
        <end position="112"/>
    </location>
</feature>
<dbReference type="Pfam" id="PF01258">
    <property type="entry name" value="zf-dskA_traR"/>
    <property type="match status" value="1"/>
</dbReference>
<evidence type="ECO:0000256" key="3">
    <source>
        <dbReference type="ARBA" id="ARBA00022833"/>
    </source>
</evidence>
<sequence>MLRDDFVEKEKQKLLEEREQVLDELTHLRELMQSEVDVEPDEGDAEIFEREKNAALIAVLENKLQGIEAALRSIEKGQYGICERCGQPIELERLEVKPDATLCVKCQQEVERRNRRSRPTRPFEW</sequence>
<gene>
    <name evidence="7" type="ORF">FKZ61_11055</name>
</gene>
<dbReference type="InterPro" id="IPR020458">
    <property type="entry name" value="Znf_DskA_TraR_CS"/>
</dbReference>
<dbReference type="PROSITE" id="PS01102">
    <property type="entry name" value="ZF_DKSA_1"/>
    <property type="match status" value="1"/>
</dbReference>
<evidence type="ECO:0000313" key="8">
    <source>
        <dbReference type="Proteomes" id="UP000317371"/>
    </source>
</evidence>
<dbReference type="AlphaFoldDB" id="A0A540VFW6"/>
<dbReference type="InterPro" id="IPR000962">
    <property type="entry name" value="Znf_DskA_TraR"/>
</dbReference>
<evidence type="ECO:0000256" key="4">
    <source>
        <dbReference type="PROSITE-ProRule" id="PRU00510"/>
    </source>
</evidence>
<dbReference type="EMBL" id="VIGC01000012">
    <property type="protein sequence ID" value="TQE95656.1"/>
    <property type="molecule type" value="Genomic_DNA"/>
</dbReference>
<dbReference type="Gene3D" id="1.20.120.910">
    <property type="entry name" value="DksA, coiled-coil domain"/>
    <property type="match status" value="1"/>
</dbReference>
<proteinExistence type="predicted"/>
<dbReference type="PANTHER" id="PTHR33823:SF4">
    <property type="entry name" value="GENERAL STRESS PROTEIN 16O"/>
    <property type="match status" value="1"/>
</dbReference>
<dbReference type="GO" id="GO:0008270">
    <property type="term" value="F:zinc ion binding"/>
    <property type="evidence" value="ECO:0007669"/>
    <property type="project" value="UniProtKB-KW"/>
</dbReference>
<evidence type="ECO:0000256" key="2">
    <source>
        <dbReference type="ARBA" id="ARBA00022771"/>
    </source>
</evidence>
<keyword evidence="2" id="KW-0863">Zinc-finger</keyword>
<dbReference type="InterPro" id="IPR037187">
    <property type="entry name" value="DnaK_N"/>
</dbReference>
<dbReference type="PANTHER" id="PTHR33823">
    <property type="entry name" value="RNA POLYMERASE-BINDING TRANSCRIPTION FACTOR DKSA-RELATED"/>
    <property type="match status" value="1"/>
</dbReference>
<protein>
    <recommendedName>
        <fullName evidence="6">Zinc finger DksA/TraR C4-type domain-containing protein</fullName>
    </recommendedName>
</protein>
<dbReference type="SUPFAM" id="SSF109635">
    <property type="entry name" value="DnaK suppressor protein DksA, alpha-hairpin domain"/>
    <property type="match status" value="1"/>
</dbReference>